<evidence type="ECO:0000256" key="9">
    <source>
        <dbReference type="ARBA" id="ARBA00023069"/>
    </source>
</evidence>
<evidence type="ECO:0000256" key="1">
    <source>
        <dbReference type="ARBA" id="ARBA00004236"/>
    </source>
</evidence>
<feature type="compositionally biased region" description="Polar residues" evidence="13">
    <location>
        <begin position="588"/>
        <end position="599"/>
    </location>
</feature>
<dbReference type="InterPro" id="IPR024511">
    <property type="entry name" value="Frtz"/>
</dbReference>
<evidence type="ECO:0000256" key="11">
    <source>
        <dbReference type="ARBA" id="ARBA00023212"/>
    </source>
</evidence>
<reference evidence="14" key="2">
    <citation type="submission" date="2025-09" db="UniProtKB">
        <authorList>
            <consortium name="Ensembl"/>
        </authorList>
    </citation>
    <scope>IDENTIFICATION</scope>
</reference>
<evidence type="ECO:0000256" key="4">
    <source>
        <dbReference type="ARBA" id="ARBA00022475"/>
    </source>
</evidence>
<dbReference type="Pfam" id="PF11768">
    <property type="entry name" value="Frtz"/>
    <property type="match status" value="1"/>
</dbReference>
<dbReference type="Proteomes" id="UP000261560">
    <property type="component" value="Unplaced"/>
</dbReference>
<keyword evidence="8" id="KW-0970">Cilium biogenesis/degradation</keyword>
<dbReference type="GO" id="GO:0005886">
    <property type="term" value="C:plasma membrane"/>
    <property type="evidence" value="ECO:0007669"/>
    <property type="project" value="UniProtKB-SubCell"/>
</dbReference>
<dbReference type="STRING" id="30732.ENSOMEP00000021177"/>
<keyword evidence="5" id="KW-0963">Cytoplasm</keyword>
<dbReference type="GeneTree" id="ENSGT00390000016551"/>
<comment type="subcellular location">
    <subcellularLocation>
        <location evidence="1">Cell membrane</location>
    </subcellularLocation>
    <subcellularLocation>
        <location evidence="2">Cytoplasm</location>
        <location evidence="2">Cytoskeleton</location>
        <location evidence="2">Cilium axoneme</location>
    </subcellularLocation>
</comment>
<keyword evidence="6" id="KW-0853">WD repeat</keyword>
<keyword evidence="4" id="KW-1003">Cell membrane</keyword>
<evidence type="ECO:0000313" key="15">
    <source>
        <dbReference type="Proteomes" id="UP000261560"/>
    </source>
</evidence>
<dbReference type="GO" id="GO:0044782">
    <property type="term" value="P:cilium organization"/>
    <property type="evidence" value="ECO:0007669"/>
    <property type="project" value="TreeGrafter"/>
</dbReference>
<evidence type="ECO:0000256" key="2">
    <source>
        <dbReference type="ARBA" id="ARBA00004430"/>
    </source>
</evidence>
<evidence type="ECO:0000313" key="14">
    <source>
        <dbReference type="Ensembl" id="ENSOMEP00000021177.1"/>
    </source>
</evidence>
<keyword evidence="11" id="KW-0206">Cytoskeleton</keyword>
<comment type="similarity">
    <text evidence="3">Belongs to the WD repeat fritz family.</text>
</comment>
<evidence type="ECO:0000256" key="6">
    <source>
        <dbReference type="ARBA" id="ARBA00022574"/>
    </source>
</evidence>
<reference evidence="14" key="1">
    <citation type="submission" date="2025-08" db="UniProtKB">
        <authorList>
            <consortium name="Ensembl"/>
        </authorList>
    </citation>
    <scope>IDENTIFICATION</scope>
</reference>
<evidence type="ECO:0000256" key="12">
    <source>
        <dbReference type="ARBA" id="ARBA00023273"/>
    </source>
</evidence>
<dbReference type="PaxDb" id="30732-ENSOMEP00000021177"/>
<proteinExistence type="inferred from homology"/>
<sequence>MLSSGVLVTLSLSGPQLEHVCVDRTLVGRLPAGTVTDADVSGLCGSVSRLLTLLTDRLILLSFLENGQAAAVFLNRKKQDSPEAGRRTDKLSPSEIKLLSVEVGGAKLRRRVALNRLQDVALCWWSRSAEDSRTSDEHRPDLVLIGCSAAEGLQVLSPVQTEGSLLDCCFSGSHHYQLLTVEVPGGPGGLSLGSCVDSCVYEYRRGRLHRLSAARIPLPSPPVCCSRQRSDAAVLLGLQDSSVVLHDLGRGVSLHASCAFPPTLLAWHPAGAMVVVGGEQQELMCFDVGMAPLNVALVAEEVVPTATLQLTQHMSRSGGLRRLQWAAGADAGPAGPDGGPAGPDGGPAGPDTLMLVFEGGPLASLRFKLGALTGGRLGPGELLQQRLRCGQVREAVGVLQAMDWSAAPEEVYGGLSAVTNHLLKLQLSADREALLEAALGVFYAPPAPLPETLVLEYQEPVSTYARRFFHHLLRHQRFEKAFLLAVDLQDSSLFMDLHYVAADKGEVVLADAAERKANEIRAAAGAGDDDLLRGRTVPTPSSHRPGERNRTAAGASSKPPTAGRTNQRRPLSVGVPVTVSPEMLKTPTGRSRNAPSGSFRNGLGGKLRRSAVSDGYFCPSVLCEGSKRPPLHWLSS</sequence>
<protein>
    <submittedName>
        <fullName evidence="14">WD repeat containing planar cell polarity effector</fullName>
    </submittedName>
</protein>
<keyword evidence="15" id="KW-1185">Reference proteome</keyword>
<dbReference type="GO" id="GO:0007399">
    <property type="term" value="P:nervous system development"/>
    <property type="evidence" value="ECO:0007669"/>
    <property type="project" value="TreeGrafter"/>
</dbReference>
<dbReference type="Ensembl" id="ENSOMET00000030789.1">
    <property type="protein sequence ID" value="ENSOMEP00000021177.1"/>
    <property type="gene ID" value="ENSOMEG00000023058.1"/>
</dbReference>
<evidence type="ECO:0000256" key="5">
    <source>
        <dbReference type="ARBA" id="ARBA00022490"/>
    </source>
</evidence>
<feature type="compositionally biased region" description="Gly residues" evidence="13">
    <location>
        <begin position="335"/>
        <end position="348"/>
    </location>
</feature>
<keyword evidence="7" id="KW-0677">Repeat</keyword>
<dbReference type="PANTHER" id="PTHR13667:SF5">
    <property type="entry name" value="WD REPEAT-CONTAINING AND PLANAR CELL POLARITY EFFECTOR PROTEIN FRITZ HOMOLOG"/>
    <property type="match status" value="1"/>
</dbReference>
<feature type="region of interest" description="Disordered" evidence="13">
    <location>
        <begin position="328"/>
        <end position="350"/>
    </location>
</feature>
<evidence type="ECO:0000256" key="7">
    <source>
        <dbReference type="ARBA" id="ARBA00022737"/>
    </source>
</evidence>
<dbReference type="PANTHER" id="PTHR13667">
    <property type="entry name" value="HOMOLOC-13"/>
    <property type="match status" value="1"/>
</dbReference>
<organism evidence="14 15">
    <name type="scientific">Oryzias melastigma</name>
    <name type="common">Marine medaka</name>
    <dbReference type="NCBI Taxonomy" id="30732"/>
    <lineage>
        <taxon>Eukaryota</taxon>
        <taxon>Metazoa</taxon>
        <taxon>Chordata</taxon>
        <taxon>Craniata</taxon>
        <taxon>Vertebrata</taxon>
        <taxon>Euteleostomi</taxon>
        <taxon>Actinopterygii</taxon>
        <taxon>Neopterygii</taxon>
        <taxon>Teleostei</taxon>
        <taxon>Neoteleostei</taxon>
        <taxon>Acanthomorphata</taxon>
        <taxon>Ovalentaria</taxon>
        <taxon>Atherinomorphae</taxon>
        <taxon>Beloniformes</taxon>
        <taxon>Adrianichthyidae</taxon>
        <taxon>Oryziinae</taxon>
        <taxon>Oryzias</taxon>
    </lineage>
</organism>
<feature type="region of interest" description="Disordered" evidence="13">
    <location>
        <begin position="527"/>
        <end position="604"/>
    </location>
</feature>
<evidence type="ECO:0000256" key="3">
    <source>
        <dbReference type="ARBA" id="ARBA00006059"/>
    </source>
</evidence>
<evidence type="ECO:0000256" key="10">
    <source>
        <dbReference type="ARBA" id="ARBA00023136"/>
    </source>
</evidence>
<keyword evidence="10" id="KW-0472">Membrane</keyword>
<dbReference type="GO" id="GO:0097541">
    <property type="term" value="C:axonemal basal plate"/>
    <property type="evidence" value="ECO:0007669"/>
    <property type="project" value="TreeGrafter"/>
</dbReference>
<keyword evidence="12" id="KW-0966">Cell projection</keyword>
<dbReference type="AlphaFoldDB" id="A0A3B3CTJ1"/>
<evidence type="ECO:0000256" key="13">
    <source>
        <dbReference type="SAM" id="MobiDB-lite"/>
    </source>
</evidence>
<evidence type="ECO:0000256" key="8">
    <source>
        <dbReference type="ARBA" id="ARBA00022794"/>
    </source>
</evidence>
<name>A0A3B3CTJ1_ORYME</name>
<keyword evidence="9" id="KW-0969">Cilium</keyword>
<dbReference type="GO" id="GO:0045184">
    <property type="term" value="P:establishment of protein localization"/>
    <property type="evidence" value="ECO:0007669"/>
    <property type="project" value="TreeGrafter"/>
</dbReference>
<accession>A0A3B3CTJ1</accession>